<protein>
    <submittedName>
        <fullName evidence="9">BCCT family transporter</fullName>
    </submittedName>
</protein>
<feature type="transmembrane region" description="Helical" evidence="8">
    <location>
        <begin position="167"/>
        <end position="190"/>
    </location>
</feature>
<sequence length="539" mass="57509">MKIRTRAPRAHDLEPLISEENPNRALAEHSRSGLDRKVTFISLGILAVFVLATLVFPQQSSDAINEGFAFSSRWVGLYWQALLLATFVCSIALALTPYAKARLGGPMKPEYGRFKWVAMIMCTLLAGGGVFWAAAEPISHYISPPPFYGEPSGDPAEAANIALGQSFVHWGFLAWAILGSLGAIVMTHAVSKGMPLRPRTLLYPVMGRKVLTSWIGTVADVVSILAVMAGTVGPIGFLGLQVSYGLSRLFGIPNNYGTQLVIIAVLTGLAAFSVSSGLSKGIQIMSRLNVWLALGLMGAVLVLGSAGYILKSFIGGFGVYLQNFIPTSLYQGDQGWVAGWTVFFFAWFLGYAPLMAIFVATISRGRSVRELILFTAVLPPVVTCFWFTVLGGTGIMFEQQNPGSISGPLASDGLPAVVMTIAEQLPFSGIMAMGFLVLTVMFVATTADSMSYSIAQSCTIHGEPSTKLRAAWAVTMGVAAAVLISIGDGGISALQSFIVITSVPVGFIMLPSVFAAPVFVRRMALEQGLIVARPRKGFR</sequence>
<evidence type="ECO:0000256" key="1">
    <source>
        <dbReference type="ARBA" id="ARBA00004651"/>
    </source>
</evidence>
<keyword evidence="6 8" id="KW-1133">Transmembrane helix</keyword>
<reference evidence="9 10" key="1">
    <citation type="submission" date="2019-07" db="EMBL/GenBank/DDBJ databases">
        <title>Analysis of the biochemical properties, biological activity and biotechnological potential of siderophores and biosurfactants produced by Antarctic psychrotolerant bacteria.</title>
        <authorList>
            <person name="Styczynski M."/>
            <person name="Krucon T."/>
            <person name="Decewicz P."/>
            <person name="Dziewit L."/>
        </authorList>
    </citation>
    <scope>NUCLEOTIDE SEQUENCE [LARGE SCALE GENOMIC DNA]</scope>
    <source>
        <strain evidence="9 10">ANT_H27</strain>
    </source>
</reference>
<name>A0A5B0EGX5_9MICC</name>
<evidence type="ECO:0000256" key="3">
    <source>
        <dbReference type="ARBA" id="ARBA00022448"/>
    </source>
</evidence>
<keyword evidence="4" id="KW-1003">Cell membrane</keyword>
<dbReference type="PANTHER" id="PTHR30047:SF7">
    <property type="entry name" value="HIGH-AFFINITY CHOLINE TRANSPORT PROTEIN"/>
    <property type="match status" value="1"/>
</dbReference>
<dbReference type="Pfam" id="PF02028">
    <property type="entry name" value="BCCT"/>
    <property type="match status" value="1"/>
</dbReference>
<feature type="transmembrane region" description="Helical" evidence="8">
    <location>
        <begin position="468"/>
        <end position="487"/>
    </location>
</feature>
<evidence type="ECO:0000256" key="5">
    <source>
        <dbReference type="ARBA" id="ARBA00022692"/>
    </source>
</evidence>
<feature type="transmembrane region" description="Helical" evidence="8">
    <location>
        <begin position="77"/>
        <end position="95"/>
    </location>
</feature>
<dbReference type="EMBL" id="VOBL01000008">
    <property type="protein sequence ID" value="KAA0977080.1"/>
    <property type="molecule type" value="Genomic_DNA"/>
</dbReference>
<dbReference type="RefSeq" id="WP_149619464.1">
    <property type="nucleotide sequence ID" value="NZ_VOBL01000008.1"/>
</dbReference>
<evidence type="ECO:0000313" key="9">
    <source>
        <dbReference type="EMBL" id="KAA0977080.1"/>
    </source>
</evidence>
<gene>
    <name evidence="9" type="ORF">FQ154_09235</name>
</gene>
<feature type="transmembrane region" description="Helical" evidence="8">
    <location>
        <begin position="493"/>
        <end position="520"/>
    </location>
</feature>
<comment type="similarity">
    <text evidence="2">Belongs to the BCCT transporter (TC 2.A.15) family.</text>
</comment>
<proteinExistence type="inferred from homology"/>
<dbReference type="OrthoDB" id="9775735at2"/>
<evidence type="ECO:0000313" key="10">
    <source>
        <dbReference type="Proteomes" id="UP000323856"/>
    </source>
</evidence>
<feature type="transmembrane region" description="Helical" evidence="8">
    <location>
        <begin position="337"/>
        <end position="359"/>
    </location>
</feature>
<keyword evidence="7 8" id="KW-0472">Membrane</keyword>
<organism evidence="9 10">
    <name type="scientific">Paeniglutamicibacter gangotriensis</name>
    <dbReference type="NCBI Taxonomy" id="254787"/>
    <lineage>
        <taxon>Bacteria</taxon>
        <taxon>Bacillati</taxon>
        <taxon>Actinomycetota</taxon>
        <taxon>Actinomycetes</taxon>
        <taxon>Micrococcales</taxon>
        <taxon>Micrococcaceae</taxon>
        <taxon>Paeniglutamicibacter</taxon>
    </lineage>
</organism>
<evidence type="ECO:0000256" key="7">
    <source>
        <dbReference type="ARBA" id="ARBA00023136"/>
    </source>
</evidence>
<keyword evidence="5 8" id="KW-0812">Transmembrane</keyword>
<keyword evidence="3" id="KW-0813">Transport</keyword>
<evidence type="ECO:0000256" key="4">
    <source>
        <dbReference type="ARBA" id="ARBA00022475"/>
    </source>
</evidence>
<dbReference type="PANTHER" id="PTHR30047">
    <property type="entry name" value="HIGH-AFFINITY CHOLINE TRANSPORT PROTEIN-RELATED"/>
    <property type="match status" value="1"/>
</dbReference>
<feature type="transmembrane region" description="Helical" evidence="8">
    <location>
        <begin position="427"/>
        <end position="447"/>
    </location>
</feature>
<dbReference type="InterPro" id="IPR000060">
    <property type="entry name" value="BCCT_transptr"/>
</dbReference>
<dbReference type="GO" id="GO:0022857">
    <property type="term" value="F:transmembrane transporter activity"/>
    <property type="evidence" value="ECO:0007669"/>
    <property type="project" value="InterPro"/>
</dbReference>
<dbReference type="GO" id="GO:0005886">
    <property type="term" value="C:plasma membrane"/>
    <property type="evidence" value="ECO:0007669"/>
    <property type="project" value="UniProtKB-SubCell"/>
</dbReference>
<feature type="transmembrane region" description="Helical" evidence="8">
    <location>
        <begin position="290"/>
        <end position="310"/>
    </location>
</feature>
<accession>A0A5B0EGX5</accession>
<feature type="transmembrane region" description="Helical" evidence="8">
    <location>
        <begin position="371"/>
        <end position="397"/>
    </location>
</feature>
<feature type="transmembrane region" description="Helical" evidence="8">
    <location>
        <begin position="38"/>
        <end position="57"/>
    </location>
</feature>
<comment type="caution">
    <text evidence="9">The sequence shown here is derived from an EMBL/GenBank/DDBJ whole genome shotgun (WGS) entry which is preliminary data.</text>
</comment>
<feature type="transmembrane region" description="Helical" evidence="8">
    <location>
        <begin position="256"/>
        <end position="278"/>
    </location>
</feature>
<comment type="subcellular location">
    <subcellularLocation>
        <location evidence="1">Cell membrane</location>
        <topology evidence="1">Multi-pass membrane protein</topology>
    </subcellularLocation>
</comment>
<feature type="transmembrane region" description="Helical" evidence="8">
    <location>
        <begin position="116"/>
        <end position="135"/>
    </location>
</feature>
<dbReference type="Proteomes" id="UP000323856">
    <property type="component" value="Unassembled WGS sequence"/>
</dbReference>
<evidence type="ECO:0000256" key="6">
    <source>
        <dbReference type="ARBA" id="ARBA00022989"/>
    </source>
</evidence>
<dbReference type="AlphaFoldDB" id="A0A5B0EGX5"/>
<evidence type="ECO:0000256" key="2">
    <source>
        <dbReference type="ARBA" id="ARBA00005658"/>
    </source>
</evidence>
<feature type="transmembrane region" description="Helical" evidence="8">
    <location>
        <begin position="211"/>
        <end position="236"/>
    </location>
</feature>
<evidence type="ECO:0000256" key="8">
    <source>
        <dbReference type="SAM" id="Phobius"/>
    </source>
</evidence>